<proteinExistence type="predicted"/>
<accession>A0A6G1JZH3</accession>
<dbReference type="Proteomes" id="UP000799428">
    <property type="component" value="Unassembled WGS sequence"/>
</dbReference>
<keyword evidence="1" id="KW-0812">Transmembrane</keyword>
<protein>
    <submittedName>
        <fullName evidence="2">Uncharacterized protein</fullName>
    </submittedName>
</protein>
<gene>
    <name evidence="2" type="ORF">K504DRAFT_93415</name>
</gene>
<keyword evidence="1" id="KW-1133">Transmembrane helix</keyword>
<name>A0A6G1JZH3_9PLEO</name>
<keyword evidence="3" id="KW-1185">Reference proteome</keyword>
<reference evidence="2" key="1">
    <citation type="journal article" date="2020" name="Stud. Mycol.">
        <title>101 Dothideomycetes genomes: a test case for predicting lifestyles and emergence of pathogens.</title>
        <authorList>
            <person name="Haridas S."/>
            <person name="Albert R."/>
            <person name="Binder M."/>
            <person name="Bloem J."/>
            <person name="Labutti K."/>
            <person name="Salamov A."/>
            <person name="Andreopoulos B."/>
            <person name="Baker S."/>
            <person name="Barry K."/>
            <person name="Bills G."/>
            <person name="Bluhm B."/>
            <person name="Cannon C."/>
            <person name="Castanera R."/>
            <person name="Culley D."/>
            <person name="Daum C."/>
            <person name="Ezra D."/>
            <person name="Gonzalez J."/>
            <person name="Henrissat B."/>
            <person name="Kuo A."/>
            <person name="Liang C."/>
            <person name="Lipzen A."/>
            <person name="Lutzoni F."/>
            <person name="Magnuson J."/>
            <person name="Mondo S."/>
            <person name="Nolan M."/>
            <person name="Ohm R."/>
            <person name="Pangilinan J."/>
            <person name="Park H.-J."/>
            <person name="Ramirez L."/>
            <person name="Alfaro M."/>
            <person name="Sun H."/>
            <person name="Tritt A."/>
            <person name="Yoshinaga Y."/>
            <person name="Zwiers L.-H."/>
            <person name="Turgeon B."/>
            <person name="Goodwin S."/>
            <person name="Spatafora J."/>
            <person name="Crous P."/>
            <person name="Grigoriev I."/>
        </authorList>
    </citation>
    <scope>NUCLEOTIDE SEQUENCE</scope>
    <source>
        <strain evidence="2">CBS 279.74</strain>
    </source>
</reference>
<organism evidence="2 3">
    <name type="scientific">Pleomassaria siparia CBS 279.74</name>
    <dbReference type="NCBI Taxonomy" id="1314801"/>
    <lineage>
        <taxon>Eukaryota</taxon>
        <taxon>Fungi</taxon>
        <taxon>Dikarya</taxon>
        <taxon>Ascomycota</taxon>
        <taxon>Pezizomycotina</taxon>
        <taxon>Dothideomycetes</taxon>
        <taxon>Pleosporomycetidae</taxon>
        <taxon>Pleosporales</taxon>
        <taxon>Pleomassariaceae</taxon>
        <taxon>Pleomassaria</taxon>
    </lineage>
</organism>
<sequence length="73" mass="8332">MYTYVPTHLPHPPTHARAHTNKQRLLPRACLICKYMYSQTSVIRILGKRRNLIPITGYIIITVVARAYAKALG</sequence>
<dbReference type="EMBL" id="MU005778">
    <property type="protein sequence ID" value="KAF2705611.1"/>
    <property type="molecule type" value="Genomic_DNA"/>
</dbReference>
<evidence type="ECO:0000313" key="3">
    <source>
        <dbReference type="Proteomes" id="UP000799428"/>
    </source>
</evidence>
<keyword evidence="1" id="KW-0472">Membrane</keyword>
<evidence type="ECO:0000313" key="2">
    <source>
        <dbReference type="EMBL" id="KAF2705611.1"/>
    </source>
</evidence>
<dbReference type="AlphaFoldDB" id="A0A6G1JZH3"/>
<evidence type="ECO:0000256" key="1">
    <source>
        <dbReference type="SAM" id="Phobius"/>
    </source>
</evidence>
<feature type="transmembrane region" description="Helical" evidence="1">
    <location>
        <begin position="52"/>
        <end position="69"/>
    </location>
</feature>